<dbReference type="Gene3D" id="1.10.760.10">
    <property type="entry name" value="Cytochrome c-like domain"/>
    <property type="match status" value="1"/>
</dbReference>
<name>A0A2G9C4Z1_9BURK</name>
<dbReference type="GO" id="GO:0046872">
    <property type="term" value="F:metal ion binding"/>
    <property type="evidence" value="ECO:0007669"/>
    <property type="project" value="UniProtKB-KW"/>
</dbReference>
<dbReference type="Proteomes" id="UP000231501">
    <property type="component" value="Unassembled WGS sequence"/>
</dbReference>
<dbReference type="GO" id="GO:0020037">
    <property type="term" value="F:heme binding"/>
    <property type="evidence" value="ECO:0007669"/>
    <property type="project" value="InterPro"/>
</dbReference>
<feature type="region of interest" description="Disordered" evidence="5">
    <location>
        <begin position="193"/>
        <end position="225"/>
    </location>
</feature>
<dbReference type="RefSeq" id="WP_099863244.1">
    <property type="nucleotide sequence ID" value="NZ_PEOG01000062.1"/>
</dbReference>
<dbReference type="OrthoDB" id="9805202at2"/>
<reference evidence="8 9" key="1">
    <citation type="submission" date="2017-11" db="EMBL/GenBank/DDBJ databases">
        <title>Draft genome sequence of Mitsuaria sp. HWN-4.</title>
        <authorList>
            <person name="Gundlapally S.R."/>
        </authorList>
    </citation>
    <scope>NUCLEOTIDE SEQUENCE [LARGE SCALE GENOMIC DNA]</scope>
    <source>
        <strain evidence="8 9">HWN-4</strain>
    </source>
</reference>
<evidence type="ECO:0000256" key="5">
    <source>
        <dbReference type="SAM" id="MobiDB-lite"/>
    </source>
</evidence>
<evidence type="ECO:0000259" key="6">
    <source>
        <dbReference type="PROSITE" id="PS50022"/>
    </source>
</evidence>
<dbReference type="PROSITE" id="PS51257">
    <property type="entry name" value="PROKAR_LIPOPROTEIN"/>
    <property type="match status" value="1"/>
</dbReference>
<dbReference type="InterPro" id="IPR051395">
    <property type="entry name" value="Cytochrome_c_Peroxidase/MauG"/>
</dbReference>
<sequence>MEFTRLGIAIGRAFVPALLGSALLAACGGGNGEQDPGARSAAQDSGGTADAAARAKAQASGDSSETALTPVAATASSMERGDLGGAKAIDHDEASRWGSAFTDNEWLTLDYGSSVAISRVTIKWENAHATRYQLQTSEDNQTWTTIKTVENSGGGIENLTGLAGQGRYLRMQGLSRSTQYGYSIFEIQAFTGTPVPPTLPADPTDPTDPTTPTTPTEPLPGDVTQPGVEIKPVAVIASSVENGGLAAANTVDGNLQSRWASKPEDGTWIQYDFGAPQPLGYLKLVWENAYGKAYAIQVSDDGKAWTELRNQPAGKGGTEEYYNLGVKTRYLRLQGIARATAYGYSLFEVQFKSIGSDNSIPSARTSALPVPASGANLAALFQPQAPIETLQITLPDGTLVTRFGQRGVGRHGRERGEDWNEIGFGPNETVDAMGNPVDKGPGAYMNFVPNYFRNRTWGVEFIDNSRVAGVTKPRLIVNQYFPQAQRGGGHSFFRRIDDPKVTGYGWMSPGQLLDSTTYTDGFKDLTSCPIVPKPPQNGLRRPDSGYAGVIGANDGCSVVLDNMPGHSDLAPNANGVLVPNGVNIPARSLKLGEAIEFTGSFFSSRAAMDAIGDKGDFRYYTTEVVYVMGSGLQPWYGVQPRLNSVPLPESTWSGGLGSVSYNYSDEGFRMFQQPFNNIGMQNLQRFVEGRRLVHSSFVTGAHSEPGNDPMTAIQNLAGQRFSATACIQCHTNNGRSPAPFAAGQRMDRMSFHVGTQGADGAIRPDPRYGLAIQMNAVSSTGAPQDWGNGVKVAGFETRSVTLADGTKVELRKPRFGFDGPVPQLWSARAAQPMIGVGLLEAVPEADILSRVRAQADADGVLGKANFVFDPESGATRLGRFGWKASKASLRHQVASALLNDMSVTSPVYPNRSCATDPVGCRAAPAQKGIEEGDLVSLTQYMQLIAVPAQRSLPSGFPKGVAPLDEHRVDPVLVQAGRKVFDALRCAACHTAEMKTGKTHPFAELRDQTIRPFTDLLLHDMGPALADNLPEGQATGALWRTSPLWGIGYTEKVQGSTPVGYLHDGRARTLTEAILWHGGEAEKSRQRFEQLSKADRDALLAWLRTL</sequence>
<dbReference type="Pfam" id="PF00754">
    <property type="entry name" value="F5_F8_type_C"/>
    <property type="match status" value="2"/>
</dbReference>
<dbReference type="AlphaFoldDB" id="A0A2G9C4Z1"/>
<evidence type="ECO:0000259" key="7">
    <source>
        <dbReference type="PROSITE" id="PS51007"/>
    </source>
</evidence>
<proteinExistence type="predicted"/>
<evidence type="ECO:0000256" key="2">
    <source>
        <dbReference type="ARBA" id="ARBA00022723"/>
    </source>
</evidence>
<dbReference type="PROSITE" id="PS51007">
    <property type="entry name" value="CYTC"/>
    <property type="match status" value="1"/>
</dbReference>
<evidence type="ECO:0000256" key="4">
    <source>
        <dbReference type="PROSITE-ProRule" id="PRU00433"/>
    </source>
</evidence>
<evidence type="ECO:0000256" key="1">
    <source>
        <dbReference type="ARBA" id="ARBA00022617"/>
    </source>
</evidence>
<dbReference type="InterPro" id="IPR009056">
    <property type="entry name" value="Cyt_c-like_dom"/>
</dbReference>
<dbReference type="EMBL" id="PEOG01000062">
    <property type="protein sequence ID" value="PIM51510.1"/>
    <property type="molecule type" value="Genomic_DNA"/>
</dbReference>
<dbReference type="SUPFAM" id="SSF46626">
    <property type="entry name" value="Cytochrome c"/>
    <property type="match status" value="1"/>
</dbReference>
<evidence type="ECO:0000256" key="3">
    <source>
        <dbReference type="ARBA" id="ARBA00023004"/>
    </source>
</evidence>
<dbReference type="InterPro" id="IPR008979">
    <property type="entry name" value="Galactose-bd-like_sf"/>
</dbReference>
<evidence type="ECO:0000313" key="8">
    <source>
        <dbReference type="EMBL" id="PIM51510.1"/>
    </source>
</evidence>
<dbReference type="PANTHER" id="PTHR30600:SF4">
    <property type="entry name" value="CYTOCHROME C DOMAIN-CONTAINING PROTEIN"/>
    <property type="match status" value="1"/>
</dbReference>
<dbReference type="GO" id="GO:0009055">
    <property type="term" value="F:electron transfer activity"/>
    <property type="evidence" value="ECO:0007669"/>
    <property type="project" value="InterPro"/>
</dbReference>
<feature type="compositionally biased region" description="Low complexity" evidence="5">
    <location>
        <begin position="201"/>
        <end position="220"/>
    </location>
</feature>
<dbReference type="InterPro" id="IPR010538">
    <property type="entry name" value="DHOR"/>
</dbReference>
<keyword evidence="1 4" id="KW-0349">Heme</keyword>
<evidence type="ECO:0000313" key="9">
    <source>
        <dbReference type="Proteomes" id="UP000231501"/>
    </source>
</evidence>
<dbReference type="SUPFAM" id="SSF49785">
    <property type="entry name" value="Galactose-binding domain-like"/>
    <property type="match status" value="2"/>
</dbReference>
<keyword evidence="3 4" id="KW-0408">Iron</keyword>
<keyword evidence="9" id="KW-1185">Reference proteome</keyword>
<dbReference type="Gene3D" id="2.60.120.260">
    <property type="entry name" value="Galactose-binding domain-like"/>
    <property type="match status" value="2"/>
</dbReference>
<dbReference type="InterPro" id="IPR000421">
    <property type="entry name" value="FA58C"/>
</dbReference>
<feature type="region of interest" description="Disordered" evidence="5">
    <location>
        <begin position="408"/>
        <end position="427"/>
    </location>
</feature>
<feature type="domain" description="Cytochrome c" evidence="7">
    <location>
        <begin position="971"/>
        <end position="1105"/>
    </location>
</feature>
<feature type="domain" description="F5/8 type C" evidence="6">
    <location>
        <begin position="55"/>
        <end position="192"/>
    </location>
</feature>
<dbReference type="Pfam" id="PF06537">
    <property type="entry name" value="DHOR"/>
    <property type="match status" value="1"/>
</dbReference>
<organism evidence="8 9">
    <name type="scientific">Roseateles chitinivorans</name>
    <dbReference type="NCBI Taxonomy" id="2917965"/>
    <lineage>
        <taxon>Bacteria</taxon>
        <taxon>Pseudomonadati</taxon>
        <taxon>Pseudomonadota</taxon>
        <taxon>Betaproteobacteria</taxon>
        <taxon>Burkholderiales</taxon>
        <taxon>Sphaerotilaceae</taxon>
        <taxon>Roseateles</taxon>
    </lineage>
</organism>
<keyword evidence="2 4" id="KW-0479">Metal-binding</keyword>
<comment type="caution">
    <text evidence="8">The sequence shown here is derived from an EMBL/GenBank/DDBJ whole genome shotgun (WGS) entry which is preliminary data.</text>
</comment>
<dbReference type="PANTHER" id="PTHR30600">
    <property type="entry name" value="CYTOCHROME C PEROXIDASE-RELATED"/>
    <property type="match status" value="1"/>
</dbReference>
<gene>
    <name evidence="8" type="ORF">CS062_19515</name>
</gene>
<dbReference type="PROSITE" id="PS50022">
    <property type="entry name" value="FA58C_3"/>
    <property type="match status" value="2"/>
</dbReference>
<protein>
    <submittedName>
        <fullName evidence="8">Thiol oxidoreductase</fullName>
    </submittedName>
</protein>
<dbReference type="InterPro" id="IPR036909">
    <property type="entry name" value="Cyt_c-like_dom_sf"/>
</dbReference>
<feature type="region of interest" description="Disordered" evidence="5">
    <location>
        <begin position="30"/>
        <end position="50"/>
    </location>
</feature>
<accession>A0A2G9C4Z1</accession>
<feature type="domain" description="F5/8 type C" evidence="6">
    <location>
        <begin position="223"/>
        <end position="354"/>
    </location>
</feature>
<dbReference type="GO" id="GO:0004130">
    <property type="term" value="F:cytochrome-c peroxidase activity"/>
    <property type="evidence" value="ECO:0007669"/>
    <property type="project" value="TreeGrafter"/>
</dbReference>